<accession>T1FCT6</accession>
<reference evidence="1 3" key="2">
    <citation type="journal article" date="2013" name="Nature">
        <title>Insights into bilaterian evolution from three spiralian genomes.</title>
        <authorList>
            <person name="Simakov O."/>
            <person name="Marletaz F."/>
            <person name="Cho S.J."/>
            <person name="Edsinger-Gonzales E."/>
            <person name="Havlak P."/>
            <person name="Hellsten U."/>
            <person name="Kuo D.H."/>
            <person name="Larsson T."/>
            <person name="Lv J."/>
            <person name="Arendt D."/>
            <person name="Savage R."/>
            <person name="Osoegawa K."/>
            <person name="de Jong P."/>
            <person name="Grimwood J."/>
            <person name="Chapman J.A."/>
            <person name="Shapiro H."/>
            <person name="Aerts A."/>
            <person name="Otillar R.P."/>
            <person name="Terry A.Y."/>
            <person name="Boore J.L."/>
            <person name="Grigoriev I.V."/>
            <person name="Lindberg D.R."/>
            <person name="Seaver E.C."/>
            <person name="Weisblat D.A."/>
            <person name="Putnam N.H."/>
            <person name="Rokhsar D.S."/>
        </authorList>
    </citation>
    <scope>NUCLEOTIDE SEQUENCE</scope>
</reference>
<gene>
    <name evidence="2" type="primary">20206635</name>
    <name evidence="1" type="ORF">HELRODRAFT_178136</name>
</gene>
<reference evidence="2" key="3">
    <citation type="submission" date="2015-06" db="UniProtKB">
        <authorList>
            <consortium name="EnsemblMetazoa"/>
        </authorList>
    </citation>
    <scope>IDENTIFICATION</scope>
</reference>
<dbReference type="RefSeq" id="XP_009024527.1">
    <property type="nucleotide sequence ID" value="XM_009026279.1"/>
</dbReference>
<dbReference type="CTD" id="20206635"/>
<dbReference type="AlphaFoldDB" id="T1FCT6"/>
<evidence type="ECO:0000313" key="2">
    <source>
        <dbReference type="EnsemblMetazoa" id="HelroP178136"/>
    </source>
</evidence>
<dbReference type="HOGENOM" id="CLU_1742541_0_0_1"/>
<proteinExistence type="predicted"/>
<organism evidence="2 3">
    <name type="scientific">Helobdella robusta</name>
    <name type="common">Californian leech</name>
    <dbReference type="NCBI Taxonomy" id="6412"/>
    <lineage>
        <taxon>Eukaryota</taxon>
        <taxon>Metazoa</taxon>
        <taxon>Spiralia</taxon>
        <taxon>Lophotrochozoa</taxon>
        <taxon>Annelida</taxon>
        <taxon>Clitellata</taxon>
        <taxon>Hirudinea</taxon>
        <taxon>Rhynchobdellida</taxon>
        <taxon>Glossiphoniidae</taxon>
        <taxon>Helobdella</taxon>
    </lineage>
</organism>
<dbReference type="EMBL" id="AMQM01006310">
    <property type="status" value="NOT_ANNOTATED_CDS"/>
    <property type="molecule type" value="Genomic_DNA"/>
</dbReference>
<dbReference type="EnsemblMetazoa" id="HelroT178136">
    <property type="protein sequence ID" value="HelroP178136"/>
    <property type="gene ID" value="HelroG178136"/>
</dbReference>
<dbReference type="GeneID" id="20206635"/>
<dbReference type="EMBL" id="KB097379">
    <property type="protein sequence ID" value="ESN97351.1"/>
    <property type="molecule type" value="Genomic_DNA"/>
</dbReference>
<dbReference type="InParanoid" id="T1FCT6"/>
<dbReference type="Proteomes" id="UP000015101">
    <property type="component" value="Unassembled WGS sequence"/>
</dbReference>
<evidence type="ECO:0000313" key="1">
    <source>
        <dbReference type="EMBL" id="ESN97351.1"/>
    </source>
</evidence>
<keyword evidence="3" id="KW-1185">Reference proteome</keyword>
<dbReference type="KEGG" id="hro:HELRODRAFT_178136"/>
<evidence type="ECO:0000313" key="3">
    <source>
        <dbReference type="Proteomes" id="UP000015101"/>
    </source>
</evidence>
<name>T1FCT6_HELRO</name>
<sequence length="150" mass="16724">MFYIMNSGMLLRKSEKTTLKTSKLIFYFLCILKLCSPLSTLTKFGRISNHRGSDSCVRDAADVQYVYSYDSHTKCVAMCSAVDGCVGCSYYSDSMTCQLFLNRSLLDLEFNASTSCVFFQPLLKGEEPSSALQFECEVILVAIPCSLCDT</sequence>
<reference evidence="3" key="1">
    <citation type="submission" date="2012-12" db="EMBL/GenBank/DDBJ databases">
        <authorList>
            <person name="Hellsten U."/>
            <person name="Grimwood J."/>
            <person name="Chapman J.A."/>
            <person name="Shapiro H."/>
            <person name="Aerts A."/>
            <person name="Otillar R.P."/>
            <person name="Terry A.Y."/>
            <person name="Boore J.L."/>
            <person name="Simakov O."/>
            <person name="Marletaz F."/>
            <person name="Cho S.-J."/>
            <person name="Edsinger-Gonzales E."/>
            <person name="Havlak P."/>
            <person name="Kuo D.-H."/>
            <person name="Larsson T."/>
            <person name="Lv J."/>
            <person name="Arendt D."/>
            <person name="Savage R."/>
            <person name="Osoegawa K."/>
            <person name="de Jong P."/>
            <person name="Lindberg D.R."/>
            <person name="Seaver E.C."/>
            <person name="Weisblat D.A."/>
            <person name="Putnam N.H."/>
            <person name="Grigoriev I.V."/>
            <person name="Rokhsar D.S."/>
        </authorList>
    </citation>
    <scope>NUCLEOTIDE SEQUENCE</scope>
</reference>
<protein>
    <submittedName>
        <fullName evidence="1 2">Uncharacterized protein</fullName>
    </submittedName>
</protein>